<evidence type="ECO:0000256" key="12">
    <source>
        <dbReference type="HAMAP-Rule" id="MF_00388"/>
    </source>
</evidence>
<dbReference type="Pfam" id="PF03331">
    <property type="entry name" value="LpxC"/>
    <property type="match status" value="1"/>
</dbReference>
<dbReference type="InterPro" id="IPR004463">
    <property type="entry name" value="UDP-acyl_GlcNac_deAcase"/>
</dbReference>
<dbReference type="GO" id="GO:0046872">
    <property type="term" value="F:metal ion binding"/>
    <property type="evidence" value="ECO:0007669"/>
    <property type="project" value="UniProtKB-KW"/>
</dbReference>
<sequence length="314" mass="34120">MSNRFIGARQTTLAREIQLTGTGVHSGAPVSLTLHPAEADTGLRFLVTKRGRVISEIAAHVANVKNLTLCTVIGDEAGTTVGTVEHLLAALRGLSIDNLYIEIDSKEVPIMDGSSAEFVEAIDRVGIRELSEPRKYIKVLKSVRVEEGGCWGSLEPYSGFRMDVEIDFTSPVIGRQRLQYEMSPGIFRHEISRARTFGFMSDVEKLWKAGLALGADLSNTVAIGDGKVMNREGLRYPQEFVRHKMLDAVGDLALAGMPLLGAYRSYRGGHRLNSMVLQALFSDASNWAVVQAPKTRATRAPVQITAPAALAAAE</sequence>
<evidence type="ECO:0000256" key="10">
    <source>
        <dbReference type="ARBA" id="ARBA00023098"/>
    </source>
</evidence>
<dbReference type="EC" id="3.5.1.108" evidence="4 12"/>
<dbReference type="eggNOG" id="COG0774">
    <property type="taxonomic scope" value="Bacteria"/>
</dbReference>
<dbReference type="PANTHER" id="PTHR33694">
    <property type="entry name" value="UDP-3-O-ACYL-N-ACETYLGLUCOSAMINE DEACETYLASE 1, MITOCHONDRIAL-RELATED"/>
    <property type="match status" value="1"/>
</dbReference>
<evidence type="ECO:0000313" key="13">
    <source>
        <dbReference type="EMBL" id="ADJ22075.1"/>
    </source>
</evidence>
<dbReference type="KEGG" id="hdn:Hden_0250"/>
<evidence type="ECO:0000256" key="6">
    <source>
        <dbReference type="ARBA" id="ARBA00022556"/>
    </source>
</evidence>
<organism evidence="13 14">
    <name type="scientific">Hyphomicrobium denitrificans (strain ATCC 51888 / DSM 1869 / NCIMB 11706 / TK 0415)</name>
    <dbReference type="NCBI Taxonomy" id="582899"/>
    <lineage>
        <taxon>Bacteria</taxon>
        <taxon>Pseudomonadati</taxon>
        <taxon>Pseudomonadota</taxon>
        <taxon>Alphaproteobacteria</taxon>
        <taxon>Hyphomicrobiales</taxon>
        <taxon>Hyphomicrobiaceae</taxon>
        <taxon>Hyphomicrobium</taxon>
    </lineage>
</organism>
<reference evidence="14" key="1">
    <citation type="journal article" date="2011" name="J. Bacteriol.">
        <title>Genome sequences of eight morphologically diverse alphaproteobacteria.</title>
        <authorList>
            <consortium name="US DOE Joint Genome Institute"/>
            <person name="Brown P.J."/>
            <person name="Kysela D.T."/>
            <person name="Buechlein A."/>
            <person name="Hemmerich C."/>
            <person name="Brun Y.V."/>
        </authorList>
    </citation>
    <scope>NUCLEOTIDE SEQUENCE [LARGE SCALE GENOMIC DNA]</scope>
    <source>
        <strain evidence="14">ATCC 51888 / DSM 1869 / NCIB 11706 / TK 0415</strain>
    </source>
</reference>
<keyword evidence="10 12" id="KW-0443">Lipid metabolism</keyword>
<evidence type="ECO:0000256" key="1">
    <source>
        <dbReference type="ARBA" id="ARBA00001947"/>
    </source>
</evidence>
<evidence type="ECO:0000256" key="9">
    <source>
        <dbReference type="ARBA" id="ARBA00022833"/>
    </source>
</evidence>
<comment type="similarity">
    <text evidence="12">Belongs to the LpxC family.</text>
</comment>
<evidence type="ECO:0000256" key="5">
    <source>
        <dbReference type="ARBA" id="ARBA00022516"/>
    </source>
</evidence>
<dbReference type="HOGENOM" id="CLU_046528_1_0_5"/>
<protein>
    <recommendedName>
        <fullName evidence="4 12">UDP-3-O-acyl-N-acetylglucosamine deacetylase</fullName>
        <shortName evidence="12">UDP-3-O-acyl-GlcNAc deacetylase</shortName>
        <ecNumber evidence="4 12">3.5.1.108</ecNumber>
    </recommendedName>
    <alternativeName>
        <fullName evidence="12">UDP-3-O-[R-3-hydroxymyristoyl]-N-acetylglucosamine deacetylase</fullName>
    </alternativeName>
</protein>
<dbReference type="GO" id="GO:0009245">
    <property type="term" value="P:lipid A biosynthetic process"/>
    <property type="evidence" value="ECO:0007669"/>
    <property type="project" value="UniProtKB-UniRule"/>
</dbReference>
<name>D8JQS3_HYPDA</name>
<comment type="catalytic activity">
    <reaction evidence="11 12">
        <text>a UDP-3-O-[(3R)-3-hydroxyacyl]-N-acetyl-alpha-D-glucosamine + H2O = a UDP-3-O-[(3R)-3-hydroxyacyl]-alpha-D-glucosamine + acetate</text>
        <dbReference type="Rhea" id="RHEA:67816"/>
        <dbReference type="ChEBI" id="CHEBI:15377"/>
        <dbReference type="ChEBI" id="CHEBI:30089"/>
        <dbReference type="ChEBI" id="CHEBI:137740"/>
        <dbReference type="ChEBI" id="CHEBI:173225"/>
        <dbReference type="EC" id="3.5.1.108"/>
    </reaction>
</comment>
<comment type="pathway">
    <text evidence="3 12">Glycolipid biosynthesis; lipid IV(A) biosynthesis; lipid IV(A) from (3R)-3-hydroxytetradecanoyl-[acyl-carrier-protein] and UDP-N-acetyl-alpha-D-glucosamine: step 2/6.</text>
</comment>
<dbReference type="Gene3D" id="3.30.230.20">
    <property type="entry name" value="lpxc deacetylase, domain 1"/>
    <property type="match status" value="1"/>
</dbReference>
<dbReference type="InterPro" id="IPR015870">
    <property type="entry name" value="UDP-acyl_N-AcGlcN_deAcase_N"/>
</dbReference>
<feature type="binding site" evidence="12">
    <location>
        <position position="247"/>
    </location>
    <ligand>
        <name>Zn(2+)</name>
        <dbReference type="ChEBI" id="CHEBI:29105"/>
    </ligand>
</feature>
<evidence type="ECO:0000256" key="3">
    <source>
        <dbReference type="ARBA" id="ARBA00005002"/>
    </source>
</evidence>
<dbReference type="Proteomes" id="UP000002033">
    <property type="component" value="Chromosome"/>
</dbReference>
<dbReference type="SUPFAM" id="SSF54211">
    <property type="entry name" value="Ribosomal protein S5 domain 2-like"/>
    <property type="match status" value="2"/>
</dbReference>
<evidence type="ECO:0000256" key="4">
    <source>
        <dbReference type="ARBA" id="ARBA00012745"/>
    </source>
</evidence>
<keyword evidence="7 12" id="KW-0479">Metal-binding</keyword>
<gene>
    <name evidence="12" type="primary">lpxC</name>
    <name evidence="13" type="ordered locus">Hden_0250</name>
</gene>
<feature type="binding site" evidence="12">
    <location>
        <position position="243"/>
    </location>
    <ligand>
        <name>Zn(2+)</name>
        <dbReference type="ChEBI" id="CHEBI:29105"/>
    </ligand>
</feature>
<dbReference type="Gene3D" id="3.30.1700.10">
    <property type="entry name" value="lpxc deacetylase, domain 2"/>
    <property type="match status" value="1"/>
</dbReference>
<dbReference type="STRING" id="582899.Hden_0250"/>
<dbReference type="RefSeq" id="WP_013214294.1">
    <property type="nucleotide sequence ID" value="NC_014313.1"/>
</dbReference>
<dbReference type="PANTHER" id="PTHR33694:SF1">
    <property type="entry name" value="UDP-3-O-ACYL-N-ACETYLGLUCOSAMINE DEACETYLASE 1, MITOCHONDRIAL-RELATED"/>
    <property type="match status" value="1"/>
</dbReference>
<dbReference type="OrthoDB" id="9802746at2"/>
<dbReference type="InterPro" id="IPR020568">
    <property type="entry name" value="Ribosomal_Su5_D2-typ_SF"/>
</dbReference>
<evidence type="ECO:0000256" key="7">
    <source>
        <dbReference type="ARBA" id="ARBA00022723"/>
    </source>
</evidence>
<keyword evidence="9 12" id="KW-0862">Zinc</keyword>
<dbReference type="HAMAP" id="MF_00388">
    <property type="entry name" value="LpxC"/>
    <property type="match status" value="1"/>
</dbReference>
<evidence type="ECO:0000256" key="2">
    <source>
        <dbReference type="ARBA" id="ARBA00002923"/>
    </source>
</evidence>
<accession>D8JQS3</accession>
<dbReference type="InterPro" id="IPR011334">
    <property type="entry name" value="UDP-acyl_GlcNac_deAcase_C"/>
</dbReference>
<dbReference type="GO" id="GO:0016020">
    <property type="term" value="C:membrane"/>
    <property type="evidence" value="ECO:0007669"/>
    <property type="project" value="GOC"/>
</dbReference>
<evidence type="ECO:0000313" key="14">
    <source>
        <dbReference type="Proteomes" id="UP000002033"/>
    </source>
</evidence>
<dbReference type="NCBIfam" id="TIGR00325">
    <property type="entry name" value="lpxC"/>
    <property type="match status" value="1"/>
</dbReference>
<proteinExistence type="inferred from homology"/>
<keyword evidence="14" id="KW-1185">Reference proteome</keyword>
<dbReference type="GO" id="GO:0103117">
    <property type="term" value="F:UDP-3-O-acyl-N-acetylglucosamine deacetylase activity"/>
    <property type="evidence" value="ECO:0007669"/>
    <property type="project" value="UniProtKB-UniRule"/>
</dbReference>
<dbReference type="EMBL" id="CP002083">
    <property type="protein sequence ID" value="ADJ22075.1"/>
    <property type="molecule type" value="Genomic_DNA"/>
</dbReference>
<keyword evidence="5 12" id="KW-0444">Lipid biosynthesis</keyword>
<comment type="cofactor">
    <cofactor evidence="1 12">
        <name>Zn(2+)</name>
        <dbReference type="ChEBI" id="CHEBI:29105"/>
    </cofactor>
</comment>
<dbReference type="AlphaFoldDB" id="D8JQS3"/>
<feature type="active site" description="Proton donor" evidence="12">
    <location>
        <position position="270"/>
    </location>
</feature>
<comment type="function">
    <text evidence="2 12">Catalyzes the hydrolysis of UDP-3-O-myristoyl-N-acetylglucosamine to form UDP-3-O-myristoylglucosamine and acetate, the committed step in lipid A biosynthesis.</text>
</comment>
<keyword evidence="6 12" id="KW-0441">Lipid A biosynthesis</keyword>
<feature type="binding site" evidence="12">
    <location>
        <position position="86"/>
    </location>
    <ligand>
        <name>Zn(2+)</name>
        <dbReference type="ChEBI" id="CHEBI:29105"/>
    </ligand>
</feature>
<dbReference type="UniPathway" id="UPA00359">
    <property type="reaction ID" value="UER00478"/>
</dbReference>
<keyword evidence="8 12" id="KW-0378">Hydrolase</keyword>
<evidence type="ECO:0000256" key="8">
    <source>
        <dbReference type="ARBA" id="ARBA00022801"/>
    </source>
</evidence>
<evidence type="ECO:0000256" key="11">
    <source>
        <dbReference type="ARBA" id="ARBA00024535"/>
    </source>
</evidence>